<sequence>MSEILFTVKQFFFIFILRLASETFGKLHLLLD</sequence>
<dbReference type="Proteomes" id="UP000054783">
    <property type="component" value="Unassembled WGS sequence"/>
</dbReference>
<organism evidence="1 2">
    <name type="scientific">Trichinella patagoniensis</name>
    <dbReference type="NCBI Taxonomy" id="990121"/>
    <lineage>
        <taxon>Eukaryota</taxon>
        <taxon>Metazoa</taxon>
        <taxon>Ecdysozoa</taxon>
        <taxon>Nematoda</taxon>
        <taxon>Enoplea</taxon>
        <taxon>Dorylaimia</taxon>
        <taxon>Trichinellida</taxon>
        <taxon>Trichinellidae</taxon>
        <taxon>Trichinella</taxon>
    </lineage>
</organism>
<gene>
    <name evidence="1" type="ORF">T12_14492</name>
</gene>
<reference evidence="1 2" key="1">
    <citation type="submission" date="2015-01" db="EMBL/GenBank/DDBJ databases">
        <title>Evolution of Trichinella species and genotypes.</title>
        <authorList>
            <person name="Korhonen P.K."/>
            <person name="Edoardo P."/>
            <person name="Giuseppe L.R."/>
            <person name="Gasser R.B."/>
        </authorList>
    </citation>
    <scope>NUCLEOTIDE SEQUENCE [LARGE SCALE GENOMIC DNA]</scope>
    <source>
        <strain evidence="1">ISS2496</strain>
    </source>
</reference>
<dbReference type="AlphaFoldDB" id="A0A0V0UMJ8"/>
<proteinExistence type="predicted"/>
<protein>
    <submittedName>
        <fullName evidence="1">Uncharacterized protein</fullName>
    </submittedName>
</protein>
<evidence type="ECO:0000313" key="2">
    <source>
        <dbReference type="Proteomes" id="UP000054783"/>
    </source>
</evidence>
<name>A0A0V0UMJ8_9BILA</name>
<evidence type="ECO:0000313" key="1">
    <source>
        <dbReference type="EMBL" id="KRX52360.1"/>
    </source>
</evidence>
<accession>A0A0V0UMJ8</accession>
<dbReference type="EMBL" id="JYDQ01006437">
    <property type="protein sequence ID" value="KRX52360.1"/>
    <property type="molecule type" value="Genomic_DNA"/>
</dbReference>
<comment type="caution">
    <text evidence="1">The sequence shown here is derived from an EMBL/GenBank/DDBJ whole genome shotgun (WGS) entry which is preliminary data.</text>
</comment>
<keyword evidence="2" id="KW-1185">Reference proteome</keyword>